<dbReference type="AlphaFoldDB" id="A0AAW9JTQ7"/>
<dbReference type="NCBIfam" id="TIGR00762">
    <property type="entry name" value="DegV"/>
    <property type="match status" value="1"/>
</dbReference>
<dbReference type="Proteomes" id="UP001290462">
    <property type="component" value="Unassembled WGS sequence"/>
</dbReference>
<dbReference type="InterPro" id="IPR003797">
    <property type="entry name" value="DegV"/>
</dbReference>
<evidence type="ECO:0000313" key="4">
    <source>
        <dbReference type="Proteomes" id="UP001290462"/>
    </source>
</evidence>
<dbReference type="Pfam" id="PF02645">
    <property type="entry name" value="DegV"/>
    <property type="match status" value="1"/>
</dbReference>
<evidence type="ECO:0000256" key="2">
    <source>
        <dbReference type="ARBA" id="ARBA00023121"/>
    </source>
</evidence>
<dbReference type="InterPro" id="IPR043168">
    <property type="entry name" value="DegV_C"/>
</dbReference>
<dbReference type="Gene3D" id="3.40.50.10170">
    <property type="match status" value="1"/>
</dbReference>
<name>A0AAW9JTQ7_CARML</name>
<dbReference type="PANTHER" id="PTHR33434">
    <property type="entry name" value="DEGV DOMAIN-CONTAINING PROTEIN DR_1986-RELATED"/>
    <property type="match status" value="1"/>
</dbReference>
<evidence type="ECO:0000313" key="3">
    <source>
        <dbReference type="EMBL" id="MDZ5759922.1"/>
    </source>
</evidence>
<dbReference type="RefSeq" id="WP_015075207.1">
    <property type="nucleotide sequence ID" value="NZ_CBCPHT010000005.1"/>
</dbReference>
<dbReference type="Gene3D" id="3.30.1180.10">
    <property type="match status" value="1"/>
</dbReference>
<reference evidence="3" key="1">
    <citation type="submission" date="2023-08" db="EMBL/GenBank/DDBJ databases">
        <title>Genomic characterization of piscicolin 126 produced by Carnobacterium maltaromaticum CM22 strain isolated from salmon (Salmo salar).</title>
        <authorList>
            <person name="Gonzalez-Gragera E."/>
            <person name="Garcia-Lopez J.D."/>
            <person name="Teso-Perez C."/>
            <person name="Gimenez-Hernandez I."/>
            <person name="Peralta-Sanchez J.M."/>
            <person name="Valdivia E."/>
            <person name="Montalban-Lopez M."/>
            <person name="Martin-Platero A.M."/>
            <person name="Banos A."/>
            <person name="Martinez-Bueno M."/>
        </authorList>
    </citation>
    <scope>NUCLEOTIDE SEQUENCE</scope>
    <source>
        <strain evidence="3">CM22</strain>
    </source>
</reference>
<dbReference type="PANTHER" id="PTHR33434:SF2">
    <property type="entry name" value="FATTY ACID-BINDING PROTEIN TM_1468"/>
    <property type="match status" value="1"/>
</dbReference>
<proteinExistence type="predicted"/>
<dbReference type="InterPro" id="IPR050270">
    <property type="entry name" value="DegV_domain_contain"/>
</dbReference>
<dbReference type="EMBL" id="JAVBVO010000004">
    <property type="protein sequence ID" value="MDZ5759922.1"/>
    <property type="molecule type" value="Genomic_DNA"/>
</dbReference>
<dbReference type="PROSITE" id="PS51482">
    <property type="entry name" value="DEGV"/>
    <property type="match status" value="1"/>
</dbReference>
<accession>A0AAW9JTQ7</accession>
<dbReference type="GO" id="GO:0008289">
    <property type="term" value="F:lipid binding"/>
    <property type="evidence" value="ECO:0007669"/>
    <property type="project" value="UniProtKB-KW"/>
</dbReference>
<keyword evidence="2" id="KW-0446">Lipid-binding</keyword>
<sequence length="285" mass="31438">MAKIILTTESCSDLSKELLEEKQILSVPFSVNFPDRTVYDGEIPIQEIYDYYQETKKIPKTNAVSPHQYTEFFEEAAGENPTSEIIHIGYSSACSCSFQNAMIGVEECEKAKVHLIDSKNVSGGLGNLTLKAAEIIANNPQDSVAELVLKIENFVQKTHTSFVADTLDFLLAGGRVSNAAAIGAAILRLKPRIDIVEGKLIASKKYRGRMKKIAPQFVKDFVESQDFNRDNVYLFYALGTDTEVIELLKTSLEKQGFRQIHVDMIGSVMTVHGGKGAIGLSATTY</sequence>
<organism evidence="3 4">
    <name type="scientific">Carnobacterium maltaromaticum</name>
    <name type="common">Carnobacterium piscicola</name>
    <dbReference type="NCBI Taxonomy" id="2751"/>
    <lineage>
        <taxon>Bacteria</taxon>
        <taxon>Bacillati</taxon>
        <taxon>Bacillota</taxon>
        <taxon>Bacilli</taxon>
        <taxon>Lactobacillales</taxon>
        <taxon>Carnobacteriaceae</taxon>
        <taxon>Carnobacterium</taxon>
    </lineage>
</organism>
<gene>
    <name evidence="3" type="ORF">RAK27_14765</name>
</gene>
<protein>
    <submittedName>
        <fullName evidence="3">DegV family protein</fullName>
    </submittedName>
</protein>
<evidence type="ECO:0000256" key="1">
    <source>
        <dbReference type="ARBA" id="ARBA00003238"/>
    </source>
</evidence>
<comment type="caution">
    <text evidence="3">The sequence shown here is derived from an EMBL/GenBank/DDBJ whole genome shotgun (WGS) entry which is preliminary data.</text>
</comment>
<dbReference type="SUPFAM" id="SSF82549">
    <property type="entry name" value="DAK1/DegV-like"/>
    <property type="match status" value="1"/>
</dbReference>
<comment type="function">
    <text evidence="1">May bind long-chain fatty acids, such as palmitate, and may play a role in lipid transport or fatty acid metabolism.</text>
</comment>